<evidence type="ECO:0000256" key="3">
    <source>
        <dbReference type="ARBA" id="ARBA00023163"/>
    </source>
</evidence>
<evidence type="ECO:0000256" key="2">
    <source>
        <dbReference type="ARBA" id="ARBA00023125"/>
    </source>
</evidence>
<dbReference type="GO" id="GO:0009893">
    <property type="term" value="P:positive regulation of metabolic process"/>
    <property type="evidence" value="ECO:0007669"/>
    <property type="project" value="UniProtKB-ARBA"/>
</dbReference>
<accession>A0A319D4L4</accession>
<dbReference type="InterPro" id="IPR036864">
    <property type="entry name" value="Zn2-C6_fun-type_DNA-bd_sf"/>
</dbReference>
<evidence type="ECO:0000313" key="6">
    <source>
        <dbReference type="EMBL" id="PYH92250.1"/>
    </source>
</evidence>
<dbReference type="GO" id="GO:0000981">
    <property type="term" value="F:DNA-binding transcription factor activity, RNA polymerase II-specific"/>
    <property type="evidence" value="ECO:0007669"/>
    <property type="project" value="InterPro"/>
</dbReference>
<dbReference type="Pfam" id="PF00172">
    <property type="entry name" value="Zn_clus"/>
    <property type="match status" value="1"/>
</dbReference>
<dbReference type="Gene3D" id="4.10.240.10">
    <property type="entry name" value="Zn(2)-C6 fungal-type DNA-binding domain"/>
    <property type="match status" value="1"/>
</dbReference>
<dbReference type="VEuPathDB" id="FungiDB:BO71DRAFT_383868"/>
<dbReference type="Proteomes" id="UP000247810">
    <property type="component" value="Unassembled WGS sequence"/>
</dbReference>
<evidence type="ECO:0000313" key="7">
    <source>
        <dbReference type="Proteomes" id="UP000247810"/>
    </source>
</evidence>
<sequence length="323" mass="35563">MTILRKACINFTNSKRRCAVQKPKCARCSQKNLDCVYDLDPLKEPPTESEKILKFGFNLSNGNSLGVCIMRTVKFRAPDIDPAICAPGRQNPLEIVRLGFDTVPGLIKAGRPASFVHPKLKLPHDHIMAQVENREKGVGRGSLKRPIHINIKTVSLKKGLAALQALLVHLAASVFSSLLTEREGADKSLSLLSEWTQAVLACVDAGIPKSRSPWQDWLLGENIRRTVFMAYVLNMSVSCYKHGYCSNWLFMGSLPFDARPGLWMAVSPQAWIAAAHARCGEEVGEQLNSYHEFAEAFQGDTPDFCGDLFLALVAFAHNGLGGN</sequence>
<reference evidence="6 7" key="1">
    <citation type="submission" date="2018-02" db="EMBL/GenBank/DDBJ databases">
        <title>The genomes of Aspergillus section Nigri reveals drivers in fungal speciation.</title>
        <authorList>
            <consortium name="DOE Joint Genome Institute"/>
            <person name="Vesth T.C."/>
            <person name="Nybo J."/>
            <person name="Theobald S."/>
            <person name="Brandl J."/>
            <person name="Frisvad J.C."/>
            <person name="Nielsen K.F."/>
            <person name="Lyhne E.K."/>
            <person name="Kogle M.E."/>
            <person name="Kuo A."/>
            <person name="Riley R."/>
            <person name="Clum A."/>
            <person name="Nolan M."/>
            <person name="Lipzen A."/>
            <person name="Salamov A."/>
            <person name="Henrissat B."/>
            <person name="Wiebenga A."/>
            <person name="De vries R.P."/>
            <person name="Grigoriev I.V."/>
            <person name="Mortensen U.H."/>
            <person name="Andersen M.R."/>
            <person name="Baker S.E."/>
        </authorList>
    </citation>
    <scope>NUCLEOTIDE SEQUENCE [LARGE SCALE GENOMIC DNA]</scope>
    <source>
        <strain evidence="6 7">CBS 707.79</strain>
    </source>
</reference>
<keyword evidence="1" id="KW-0805">Transcription regulation</keyword>
<feature type="domain" description="Zn(2)-C6 fungal-type" evidence="5">
    <location>
        <begin position="2"/>
        <end position="46"/>
    </location>
</feature>
<proteinExistence type="predicted"/>
<dbReference type="InterPro" id="IPR001138">
    <property type="entry name" value="Zn2Cys6_DnaBD"/>
</dbReference>
<keyword evidence="3" id="KW-0804">Transcription</keyword>
<evidence type="ECO:0000256" key="1">
    <source>
        <dbReference type="ARBA" id="ARBA00023015"/>
    </source>
</evidence>
<dbReference type="OrthoDB" id="4216928at2759"/>
<evidence type="ECO:0000256" key="4">
    <source>
        <dbReference type="ARBA" id="ARBA00023242"/>
    </source>
</evidence>
<name>A0A319D4L4_9EURO</name>
<dbReference type="SUPFAM" id="SSF57701">
    <property type="entry name" value="Zn2/Cys6 DNA-binding domain"/>
    <property type="match status" value="1"/>
</dbReference>
<dbReference type="GO" id="GO:0003677">
    <property type="term" value="F:DNA binding"/>
    <property type="evidence" value="ECO:0007669"/>
    <property type="project" value="UniProtKB-KW"/>
</dbReference>
<evidence type="ECO:0000259" key="5">
    <source>
        <dbReference type="SMART" id="SM00066"/>
    </source>
</evidence>
<dbReference type="CDD" id="cd00067">
    <property type="entry name" value="GAL4"/>
    <property type="match status" value="1"/>
</dbReference>
<dbReference type="AlphaFoldDB" id="A0A319D4L4"/>
<protein>
    <recommendedName>
        <fullName evidence="5">Zn(2)-C6 fungal-type domain-containing protein</fullName>
    </recommendedName>
</protein>
<dbReference type="SMART" id="SM00066">
    <property type="entry name" value="GAL4"/>
    <property type="match status" value="1"/>
</dbReference>
<keyword evidence="2" id="KW-0238">DNA-binding</keyword>
<dbReference type="EMBL" id="KZ825921">
    <property type="protein sequence ID" value="PYH92250.1"/>
    <property type="molecule type" value="Genomic_DNA"/>
</dbReference>
<gene>
    <name evidence="6" type="ORF">BO71DRAFT_383868</name>
</gene>
<keyword evidence="7" id="KW-1185">Reference proteome</keyword>
<dbReference type="GO" id="GO:0008270">
    <property type="term" value="F:zinc ion binding"/>
    <property type="evidence" value="ECO:0007669"/>
    <property type="project" value="InterPro"/>
</dbReference>
<keyword evidence="4" id="KW-0539">Nucleus</keyword>
<organism evidence="6 7">
    <name type="scientific">Aspergillus ellipticus CBS 707.79</name>
    <dbReference type="NCBI Taxonomy" id="1448320"/>
    <lineage>
        <taxon>Eukaryota</taxon>
        <taxon>Fungi</taxon>
        <taxon>Dikarya</taxon>
        <taxon>Ascomycota</taxon>
        <taxon>Pezizomycotina</taxon>
        <taxon>Eurotiomycetes</taxon>
        <taxon>Eurotiomycetidae</taxon>
        <taxon>Eurotiales</taxon>
        <taxon>Aspergillaceae</taxon>
        <taxon>Aspergillus</taxon>
        <taxon>Aspergillus subgen. Circumdati</taxon>
    </lineage>
</organism>